<keyword evidence="2" id="KW-1185">Reference proteome</keyword>
<proteinExistence type="predicted"/>
<dbReference type="AlphaFoldDB" id="A0A917EZG0"/>
<protein>
    <submittedName>
        <fullName evidence="1">Uncharacterized protein</fullName>
    </submittedName>
</protein>
<name>A0A917EZG0_9MICO</name>
<gene>
    <name evidence="1" type="ORF">GCM10011399_30160</name>
</gene>
<dbReference type="EMBL" id="BMGP01000005">
    <property type="protein sequence ID" value="GGF35080.1"/>
    <property type="molecule type" value="Genomic_DNA"/>
</dbReference>
<evidence type="ECO:0000313" key="1">
    <source>
        <dbReference type="EMBL" id="GGF35080.1"/>
    </source>
</evidence>
<evidence type="ECO:0000313" key="2">
    <source>
        <dbReference type="Proteomes" id="UP000598775"/>
    </source>
</evidence>
<reference evidence="1 2" key="1">
    <citation type="journal article" date="2014" name="Int. J. Syst. Evol. Microbiol.">
        <title>Complete genome sequence of Corynebacterium casei LMG S-19264T (=DSM 44701T), isolated from a smear-ripened cheese.</title>
        <authorList>
            <consortium name="US DOE Joint Genome Institute (JGI-PGF)"/>
            <person name="Walter F."/>
            <person name="Albersmeier A."/>
            <person name="Kalinowski J."/>
            <person name="Ruckert C."/>
        </authorList>
    </citation>
    <scope>NUCLEOTIDE SEQUENCE [LARGE SCALE GENOMIC DNA]</scope>
    <source>
        <strain evidence="1 2">CGMCC 1.12976</strain>
    </source>
</reference>
<comment type="caution">
    <text evidence="1">The sequence shown here is derived from an EMBL/GenBank/DDBJ whole genome shotgun (WGS) entry which is preliminary data.</text>
</comment>
<accession>A0A917EZG0</accession>
<dbReference type="Proteomes" id="UP000598775">
    <property type="component" value="Unassembled WGS sequence"/>
</dbReference>
<dbReference type="RefSeq" id="WP_188679609.1">
    <property type="nucleotide sequence ID" value="NZ_BMGP01000005.1"/>
</dbReference>
<organism evidence="1 2">
    <name type="scientific">Subtercola lobariae</name>
    <dbReference type="NCBI Taxonomy" id="1588641"/>
    <lineage>
        <taxon>Bacteria</taxon>
        <taxon>Bacillati</taxon>
        <taxon>Actinomycetota</taxon>
        <taxon>Actinomycetes</taxon>
        <taxon>Micrococcales</taxon>
        <taxon>Microbacteriaceae</taxon>
        <taxon>Subtercola</taxon>
    </lineage>
</organism>
<sequence>MTDEVVEQAGGEGELLSRLRVIEQQPLDARAGAYVQIYDELRTRLEGSDQSAARG</sequence>